<dbReference type="AlphaFoldDB" id="A0A7R9J4G6"/>
<accession>A0A7R9J4G6</accession>
<evidence type="ECO:0000256" key="1">
    <source>
        <dbReference type="ARBA" id="ARBA00004123"/>
    </source>
</evidence>
<evidence type="ECO:0000256" key="2">
    <source>
        <dbReference type="ARBA" id="ARBA00023242"/>
    </source>
</evidence>
<dbReference type="InterPro" id="IPR053016">
    <property type="entry name" value="CTF18-RFC_complex"/>
</dbReference>
<name>A0A7R9J4G6_TIMCA</name>
<dbReference type="PANTHER" id="PTHR46765:SF1">
    <property type="entry name" value="P-LOOP CONTAINING NUCLEOSIDE TRIPHOSPHATE HYDROLASES SUPERFAMILY PROTEIN"/>
    <property type="match status" value="1"/>
</dbReference>
<organism evidence="4">
    <name type="scientific">Timema californicum</name>
    <name type="common">California timema</name>
    <name type="synonym">Walking stick</name>
    <dbReference type="NCBI Taxonomy" id="61474"/>
    <lineage>
        <taxon>Eukaryota</taxon>
        <taxon>Metazoa</taxon>
        <taxon>Ecdysozoa</taxon>
        <taxon>Arthropoda</taxon>
        <taxon>Hexapoda</taxon>
        <taxon>Insecta</taxon>
        <taxon>Pterygota</taxon>
        <taxon>Neoptera</taxon>
        <taxon>Polyneoptera</taxon>
        <taxon>Phasmatodea</taxon>
        <taxon>Timematodea</taxon>
        <taxon>Timematoidea</taxon>
        <taxon>Timematidae</taxon>
        <taxon>Timema</taxon>
    </lineage>
</organism>
<comment type="subcellular location">
    <subcellularLocation>
        <location evidence="1">Nucleus</location>
    </subcellularLocation>
</comment>
<evidence type="ECO:0000256" key="3">
    <source>
        <dbReference type="SAM" id="MobiDB-lite"/>
    </source>
</evidence>
<gene>
    <name evidence="4" type="ORF">TCMB3V08_LOCUS4989</name>
</gene>
<proteinExistence type="predicted"/>
<keyword evidence="2" id="KW-0539">Nucleus</keyword>
<dbReference type="PANTHER" id="PTHR46765">
    <property type="entry name" value="P-LOOP CONTAINING NUCLEOSIDE TRIPHOSPHATE HYDROLASES SUPERFAMILY PROTEIN"/>
    <property type="match status" value="1"/>
</dbReference>
<protein>
    <submittedName>
        <fullName evidence="4">(California timema) hypothetical protein</fullName>
    </submittedName>
</protein>
<dbReference type="GO" id="GO:0005634">
    <property type="term" value="C:nucleus"/>
    <property type="evidence" value="ECO:0007669"/>
    <property type="project" value="UniProtKB-SubCell"/>
</dbReference>
<dbReference type="EMBL" id="OE180961">
    <property type="protein sequence ID" value="CAD7572336.1"/>
    <property type="molecule type" value="Genomic_DNA"/>
</dbReference>
<evidence type="ECO:0000313" key="4">
    <source>
        <dbReference type="EMBL" id="CAD7572336.1"/>
    </source>
</evidence>
<feature type="region of interest" description="Disordered" evidence="3">
    <location>
        <begin position="162"/>
        <end position="194"/>
    </location>
</feature>
<sequence>MSVKETRCSQLMAKRINLCLLQMSVKETRCSQLMAELMKGMCPSIRSCALAENLLLDTLPMMLHIIVPNLRPVNTQLYNSREKAELSQVINIMIEYNLNYVQERTPEGCYVYTLDPNIEYLCCYPGMKSMRVLSYGGKQLVAHELELEKLRRAWEKLDITKNAPDSMDTGESEQRASLEPIRTSRSTGGTRKDVMTNKTTDTRLLPNHLQTLVPKVVTPDKVPLANALVVLSQTAEDGDIEESWKLKLCNNLEQKKMSEFLKDGVVKGGEGVGVDTISPPLLLGCVQ</sequence>
<reference evidence="4" key="1">
    <citation type="submission" date="2020-11" db="EMBL/GenBank/DDBJ databases">
        <authorList>
            <person name="Tran Van P."/>
        </authorList>
    </citation>
    <scope>NUCLEOTIDE SEQUENCE</scope>
</reference>